<protein>
    <submittedName>
        <fullName evidence="2">Uncharacterized protein</fullName>
    </submittedName>
</protein>
<keyword evidence="3" id="KW-1185">Reference proteome</keyword>
<feature type="region of interest" description="Disordered" evidence="1">
    <location>
        <begin position="83"/>
        <end position="106"/>
    </location>
</feature>
<dbReference type="Proteomes" id="UP000837801">
    <property type="component" value="Unassembled WGS sequence"/>
</dbReference>
<comment type="caution">
    <text evidence="2">The sequence shown here is derived from an EMBL/GenBank/DDBJ whole genome shotgun (WGS) entry which is preliminary data.</text>
</comment>
<accession>A0A9P0VZ83</accession>
<organism evidence="2 3">
    <name type="scientific">[Candida] railenensis</name>
    <dbReference type="NCBI Taxonomy" id="45579"/>
    <lineage>
        <taxon>Eukaryota</taxon>
        <taxon>Fungi</taxon>
        <taxon>Dikarya</taxon>
        <taxon>Ascomycota</taxon>
        <taxon>Saccharomycotina</taxon>
        <taxon>Pichiomycetes</taxon>
        <taxon>Debaryomycetaceae</taxon>
        <taxon>Kurtzmaniella</taxon>
    </lineage>
</organism>
<dbReference type="AlphaFoldDB" id="A0A9P0VZ83"/>
<gene>
    <name evidence="2" type="ORF">CLIB1423_12S00870</name>
</gene>
<name>A0A9P0VZ83_9ASCO</name>
<evidence type="ECO:0000256" key="1">
    <source>
        <dbReference type="SAM" id="MobiDB-lite"/>
    </source>
</evidence>
<dbReference type="EMBL" id="CAKXYY010000012">
    <property type="protein sequence ID" value="CAH2353694.1"/>
    <property type="molecule type" value="Genomic_DNA"/>
</dbReference>
<reference evidence="2" key="1">
    <citation type="submission" date="2022-03" db="EMBL/GenBank/DDBJ databases">
        <authorList>
            <person name="Legras J.-L."/>
            <person name="Devillers H."/>
            <person name="Grondin C."/>
        </authorList>
    </citation>
    <scope>NUCLEOTIDE SEQUENCE</scope>
    <source>
        <strain evidence="2">CLIB 1423</strain>
    </source>
</reference>
<evidence type="ECO:0000313" key="2">
    <source>
        <dbReference type="EMBL" id="CAH2353694.1"/>
    </source>
</evidence>
<evidence type="ECO:0000313" key="3">
    <source>
        <dbReference type="Proteomes" id="UP000837801"/>
    </source>
</evidence>
<proteinExistence type="predicted"/>
<sequence>MTLFLSSDNYAYYGSRFIIVMHITVKDLYEFRKKNYPYESEVNLKAELFEAVQHSQDSTEEPSSSQTNLFDFSNLVVDAETLEEQTKNREEGQDSNSEYAKSQREHKIRFRKEIQEKGLNVKNEVQASPTLNY</sequence>